<dbReference type="InterPro" id="IPR000923">
    <property type="entry name" value="BlueCu_1"/>
</dbReference>
<comment type="caution">
    <text evidence="5">The sequence shown here is derived from an EMBL/GenBank/DDBJ whole genome shotgun (WGS) entry which is preliminary data.</text>
</comment>
<dbReference type="Gene3D" id="2.60.40.420">
    <property type="entry name" value="Cupredoxins - blue copper proteins"/>
    <property type="match status" value="1"/>
</dbReference>
<dbReference type="InterPro" id="IPR008972">
    <property type="entry name" value="Cupredoxin"/>
</dbReference>
<dbReference type="STRING" id="1618563.UU12_C0032G0001"/>
<organism evidence="5 6">
    <name type="scientific">Candidatus Woesebacteria bacterium GW2011_GWA2_40_7b</name>
    <dbReference type="NCBI Taxonomy" id="1618563"/>
    <lineage>
        <taxon>Bacteria</taxon>
        <taxon>Candidatus Woeseibacteriota</taxon>
    </lineage>
</organism>
<keyword evidence="3" id="KW-1133">Transmembrane helix</keyword>
<feature type="domain" description="Blue (type 1) copper" evidence="4">
    <location>
        <begin position="66"/>
        <end position="113"/>
    </location>
</feature>
<feature type="non-terminal residue" evidence="5">
    <location>
        <position position="127"/>
    </location>
</feature>
<dbReference type="GO" id="GO:0005507">
    <property type="term" value="F:copper ion binding"/>
    <property type="evidence" value="ECO:0007669"/>
    <property type="project" value="InterPro"/>
</dbReference>
<evidence type="ECO:0000256" key="3">
    <source>
        <dbReference type="SAM" id="Phobius"/>
    </source>
</evidence>
<dbReference type="Pfam" id="PF00127">
    <property type="entry name" value="Copper-bind"/>
    <property type="match status" value="1"/>
</dbReference>
<proteinExistence type="predicted"/>
<dbReference type="SUPFAM" id="SSF49503">
    <property type="entry name" value="Cupredoxins"/>
    <property type="match status" value="1"/>
</dbReference>
<keyword evidence="1" id="KW-0479">Metal-binding</keyword>
<dbReference type="AlphaFoldDB" id="A0A0G0VD65"/>
<dbReference type="EMBL" id="LBZK01000032">
    <property type="protein sequence ID" value="KKR70000.1"/>
    <property type="molecule type" value="Genomic_DNA"/>
</dbReference>
<dbReference type="GO" id="GO:0009055">
    <property type="term" value="F:electron transfer activity"/>
    <property type="evidence" value="ECO:0007669"/>
    <property type="project" value="InterPro"/>
</dbReference>
<evidence type="ECO:0000313" key="6">
    <source>
        <dbReference type="Proteomes" id="UP000034562"/>
    </source>
</evidence>
<sequence>MNKVWTIVLVVIVLGGLIGGGAWYFTKNQESRIKNEGLEQVNQVPDLKTNDTTGEVAAELVSGRTIEVTIEGNSFKFTPNVIKAKKGDTVRLIFKSTGAIHNLVIDEFGIETNKIGDGEEEEVEFVV</sequence>
<keyword evidence="2" id="KW-0186">Copper</keyword>
<protein>
    <recommendedName>
        <fullName evidence="4">Blue (type 1) copper domain-containing protein</fullName>
    </recommendedName>
</protein>
<feature type="transmembrane region" description="Helical" evidence="3">
    <location>
        <begin position="6"/>
        <end position="25"/>
    </location>
</feature>
<evidence type="ECO:0000259" key="4">
    <source>
        <dbReference type="Pfam" id="PF00127"/>
    </source>
</evidence>
<accession>A0A0G0VD65</accession>
<evidence type="ECO:0000256" key="2">
    <source>
        <dbReference type="ARBA" id="ARBA00023008"/>
    </source>
</evidence>
<reference evidence="5 6" key="1">
    <citation type="journal article" date="2015" name="Nature">
        <title>rRNA introns, odd ribosomes, and small enigmatic genomes across a large radiation of phyla.</title>
        <authorList>
            <person name="Brown C.T."/>
            <person name="Hug L.A."/>
            <person name="Thomas B.C."/>
            <person name="Sharon I."/>
            <person name="Castelle C.J."/>
            <person name="Singh A."/>
            <person name="Wilkins M.J."/>
            <person name="Williams K.H."/>
            <person name="Banfield J.F."/>
        </authorList>
    </citation>
    <scope>NUCLEOTIDE SEQUENCE [LARGE SCALE GENOMIC DNA]</scope>
</reference>
<keyword evidence="3" id="KW-0472">Membrane</keyword>
<dbReference type="Proteomes" id="UP000034562">
    <property type="component" value="Unassembled WGS sequence"/>
</dbReference>
<evidence type="ECO:0000313" key="5">
    <source>
        <dbReference type="EMBL" id="KKR70000.1"/>
    </source>
</evidence>
<evidence type="ECO:0000256" key="1">
    <source>
        <dbReference type="ARBA" id="ARBA00022723"/>
    </source>
</evidence>
<name>A0A0G0VD65_9BACT</name>
<keyword evidence="3" id="KW-0812">Transmembrane</keyword>
<gene>
    <name evidence="5" type="ORF">UU12_C0032G0001</name>
</gene>